<name>A0ACB8U612_9APHY</name>
<sequence length="453" mass="49838">MSRTDKSHMKWPSSEKALQTARSFLQQCANCRSRTLLVPDKDADGLCASMIIYRTLTRLGLPSDQISVHFVAKGSNVHSASEQERMEAYNPRFVIVADQGSRRGGPIVRGKDVDTLIVDHHWTDTEDDFPEGAIVLSAARYPPIATSSTLSYILCKPLIGKGYQEEIDYLCAIGTYGDLGTSFDFKPSPPWPLEDIEVCVRRCTKKALGEAVALLNAPRRTATYDVHSAWDALLQAGTSPRSILSFTRLHAARREVNSEVAKVARNRPWFSGDGRVALIRVTNGAQIHPIIATRWAGSLKSKKLEVVMCANDGYLPGMTNFSCRVAKCAKERINGSGEGSVAAGKKRSAEELEGDTDAEGKGVDIIAILNRYASQESGLRESMGYNFARGHKEASGGIVRTEDFERLWKIMQDSKPEQNGDQAGQGRNAAKRRKKSSDFPAQKNTLEGWVTKN</sequence>
<dbReference type="EMBL" id="MU274909">
    <property type="protein sequence ID" value="KAI0089721.1"/>
    <property type="molecule type" value="Genomic_DNA"/>
</dbReference>
<evidence type="ECO:0000313" key="1">
    <source>
        <dbReference type="EMBL" id="KAI0089721.1"/>
    </source>
</evidence>
<reference evidence="1" key="1">
    <citation type="journal article" date="2021" name="Environ. Microbiol.">
        <title>Gene family expansions and transcriptome signatures uncover fungal adaptations to wood decay.</title>
        <authorList>
            <person name="Hage H."/>
            <person name="Miyauchi S."/>
            <person name="Viragh M."/>
            <person name="Drula E."/>
            <person name="Min B."/>
            <person name="Chaduli D."/>
            <person name="Navarro D."/>
            <person name="Favel A."/>
            <person name="Norest M."/>
            <person name="Lesage-Meessen L."/>
            <person name="Balint B."/>
            <person name="Merenyi Z."/>
            <person name="de Eugenio L."/>
            <person name="Morin E."/>
            <person name="Martinez A.T."/>
            <person name="Baldrian P."/>
            <person name="Stursova M."/>
            <person name="Martinez M.J."/>
            <person name="Novotny C."/>
            <person name="Magnuson J.K."/>
            <person name="Spatafora J.W."/>
            <person name="Maurice S."/>
            <person name="Pangilinan J."/>
            <person name="Andreopoulos W."/>
            <person name="LaButti K."/>
            <person name="Hundley H."/>
            <person name="Na H."/>
            <person name="Kuo A."/>
            <person name="Barry K."/>
            <person name="Lipzen A."/>
            <person name="Henrissat B."/>
            <person name="Riley R."/>
            <person name="Ahrendt S."/>
            <person name="Nagy L.G."/>
            <person name="Grigoriev I.V."/>
            <person name="Martin F."/>
            <person name="Rosso M.N."/>
        </authorList>
    </citation>
    <scope>NUCLEOTIDE SEQUENCE</scope>
    <source>
        <strain evidence="1">CBS 384.51</strain>
    </source>
</reference>
<protein>
    <submittedName>
        <fullName evidence="1">DHH phosphoesterase</fullName>
    </submittedName>
</protein>
<comment type="caution">
    <text evidence="1">The sequence shown here is derived from an EMBL/GenBank/DDBJ whole genome shotgun (WGS) entry which is preliminary data.</text>
</comment>
<evidence type="ECO:0000313" key="2">
    <source>
        <dbReference type="Proteomes" id="UP001055072"/>
    </source>
</evidence>
<accession>A0ACB8U612</accession>
<keyword evidence="2" id="KW-1185">Reference proteome</keyword>
<proteinExistence type="predicted"/>
<dbReference type="Proteomes" id="UP001055072">
    <property type="component" value="Unassembled WGS sequence"/>
</dbReference>
<organism evidence="1 2">
    <name type="scientific">Irpex rosettiformis</name>
    <dbReference type="NCBI Taxonomy" id="378272"/>
    <lineage>
        <taxon>Eukaryota</taxon>
        <taxon>Fungi</taxon>
        <taxon>Dikarya</taxon>
        <taxon>Basidiomycota</taxon>
        <taxon>Agaricomycotina</taxon>
        <taxon>Agaricomycetes</taxon>
        <taxon>Polyporales</taxon>
        <taxon>Irpicaceae</taxon>
        <taxon>Irpex</taxon>
    </lineage>
</organism>
<gene>
    <name evidence="1" type="ORF">BDY19DRAFT_1003037</name>
</gene>